<keyword evidence="1" id="KW-1133">Transmembrane helix</keyword>
<dbReference type="RefSeq" id="WP_006377732.1">
    <property type="nucleotide sequence ID" value="NZ_AEJB01000310.1"/>
</dbReference>
<evidence type="ECO:0000256" key="1">
    <source>
        <dbReference type="SAM" id="Phobius"/>
    </source>
</evidence>
<gene>
    <name evidence="2" type="ORF">STRTUCAR8_06299</name>
</gene>
<keyword evidence="1" id="KW-0472">Membrane</keyword>
<accession>L7F7E0</accession>
<keyword evidence="3" id="KW-1185">Reference proteome</keyword>
<dbReference type="PATRIC" id="fig|698760.3.peg.4097"/>
<comment type="caution">
    <text evidence="2">The sequence shown here is derived from an EMBL/GenBank/DDBJ whole genome shotgun (WGS) entry which is preliminary data.</text>
</comment>
<dbReference type="EMBL" id="AEJB01000310">
    <property type="protein sequence ID" value="ELP67147.1"/>
    <property type="molecule type" value="Genomic_DNA"/>
</dbReference>
<sequence length="133" mass="15130">MTGAPESGTPEADHQEESWLGAKKVSELWQVRKDYVPRVASLADVRVRKYGGESLGTYGVALTYYHYHPEDVRRAATAVAEGRFDIPSVWRLDTRNGRLAEYWTLFMFRLGCLIGVALFLSMIWMLVRELTSS</sequence>
<reference evidence="2 3" key="1">
    <citation type="journal article" date="2011" name="Plasmid">
        <title>Streptomyces turgidiscabies Car8 contains a modular pathogenicity island that shares virulence genes with other actinobacterial plant pathogens.</title>
        <authorList>
            <person name="Huguet-Tapia J.C."/>
            <person name="Badger J.H."/>
            <person name="Loria R."/>
            <person name="Pettis G.S."/>
        </authorList>
    </citation>
    <scope>NUCLEOTIDE SEQUENCE [LARGE SCALE GENOMIC DNA]</scope>
    <source>
        <strain evidence="2 3">Car8</strain>
    </source>
</reference>
<keyword evidence="1" id="KW-0812">Transmembrane</keyword>
<dbReference type="AlphaFoldDB" id="L7F7E0"/>
<feature type="transmembrane region" description="Helical" evidence="1">
    <location>
        <begin position="102"/>
        <end position="127"/>
    </location>
</feature>
<dbReference type="Proteomes" id="UP000010931">
    <property type="component" value="Unassembled WGS sequence"/>
</dbReference>
<name>L7F7E0_STRT8</name>
<organism evidence="2 3">
    <name type="scientific">Streptomyces turgidiscabies (strain Car8)</name>
    <dbReference type="NCBI Taxonomy" id="698760"/>
    <lineage>
        <taxon>Bacteria</taxon>
        <taxon>Bacillati</taxon>
        <taxon>Actinomycetota</taxon>
        <taxon>Actinomycetes</taxon>
        <taxon>Kitasatosporales</taxon>
        <taxon>Streptomycetaceae</taxon>
        <taxon>Streptomyces</taxon>
    </lineage>
</organism>
<proteinExistence type="predicted"/>
<evidence type="ECO:0000313" key="3">
    <source>
        <dbReference type="Proteomes" id="UP000010931"/>
    </source>
</evidence>
<evidence type="ECO:0000313" key="2">
    <source>
        <dbReference type="EMBL" id="ELP67147.1"/>
    </source>
</evidence>
<dbReference type="GeneID" id="97400410"/>
<protein>
    <submittedName>
        <fullName evidence="2">Uncharacterized protein</fullName>
    </submittedName>
</protein>